<evidence type="ECO:0000256" key="11">
    <source>
        <dbReference type="ARBA" id="ARBA00023180"/>
    </source>
</evidence>
<feature type="domain" description="Protein kinase" evidence="15">
    <location>
        <begin position="1"/>
        <end position="179"/>
    </location>
</feature>
<evidence type="ECO:0000256" key="4">
    <source>
        <dbReference type="ARBA" id="ARBA00012202"/>
    </source>
</evidence>
<dbReference type="InterPro" id="IPR001054">
    <property type="entry name" value="A/G_cyclase"/>
</dbReference>
<evidence type="ECO:0000256" key="9">
    <source>
        <dbReference type="ARBA" id="ARBA00022989"/>
    </source>
</evidence>
<dbReference type="GO" id="GO:0004383">
    <property type="term" value="F:guanylate cyclase activity"/>
    <property type="evidence" value="ECO:0007669"/>
    <property type="project" value="UniProtKB-EC"/>
</dbReference>
<dbReference type="GO" id="GO:0035556">
    <property type="term" value="P:intracellular signal transduction"/>
    <property type="evidence" value="ECO:0007669"/>
    <property type="project" value="InterPro"/>
</dbReference>
<dbReference type="AlphaFoldDB" id="A0A0N4YDK2"/>
<keyword evidence="9" id="KW-1133">Transmembrane helix</keyword>
<feature type="coiled-coil region" evidence="14">
    <location>
        <begin position="195"/>
        <end position="222"/>
    </location>
</feature>
<protein>
    <recommendedName>
        <fullName evidence="4">guanylate cyclase</fullName>
        <ecNumber evidence="4">4.6.1.2</ecNumber>
    </recommendedName>
</protein>
<dbReference type="GO" id="GO:0004016">
    <property type="term" value="F:adenylate cyclase activity"/>
    <property type="evidence" value="ECO:0007669"/>
    <property type="project" value="TreeGrafter"/>
</dbReference>
<keyword evidence="5" id="KW-1003">Cell membrane</keyword>
<dbReference type="EMBL" id="UYSL01021459">
    <property type="protein sequence ID" value="VDL78294.1"/>
    <property type="molecule type" value="Genomic_DNA"/>
</dbReference>
<evidence type="ECO:0000256" key="3">
    <source>
        <dbReference type="ARBA" id="ARBA00004479"/>
    </source>
</evidence>
<evidence type="ECO:0000256" key="7">
    <source>
        <dbReference type="ARBA" id="ARBA00022729"/>
    </source>
</evidence>
<evidence type="ECO:0000313" key="18">
    <source>
        <dbReference type="Proteomes" id="UP000271162"/>
    </source>
</evidence>
<keyword evidence="6" id="KW-0812">Transmembrane</keyword>
<dbReference type="STRING" id="27835.A0A0N4YDK2"/>
<dbReference type="PANTHER" id="PTHR11920:SF495">
    <property type="entry name" value="RECEPTOR-TYPE GUANYLATE CYCLASE GCY-7"/>
    <property type="match status" value="1"/>
</dbReference>
<reference evidence="17 18" key="2">
    <citation type="submission" date="2018-11" db="EMBL/GenBank/DDBJ databases">
        <authorList>
            <consortium name="Pathogen Informatics"/>
        </authorList>
    </citation>
    <scope>NUCLEOTIDE SEQUENCE [LARGE SCALE GENOMIC DNA]</scope>
</reference>
<evidence type="ECO:0000259" key="16">
    <source>
        <dbReference type="PROSITE" id="PS50125"/>
    </source>
</evidence>
<dbReference type="SUPFAM" id="SSF56112">
    <property type="entry name" value="Protein kinase-like (PK-like)"/>
    <property type="match status" value="1"/>
</dbReference>
<keyword evidence="8" id="KW-0547">Nucleotide-binding</keyword>
<proteinExistence type="predicted"/>
<evidence type="ECO:0000256" key="10">
    <source>
        <dbReference type="ARBA" id="ARBA00023136"/>
    </source>
</evidence>
<dbReference type="InterPro" id="IPR050401">
    <property type="entry name" value="Cyclic_nucleotide_synthase"/>
</dbReference>
<dbReference type="GO" id="GO:0004672">
    <property type="term" value="F:protein kinase activity"/>
    <property type="evidence" value="ECO:0007669"/>
    <property type="project" value="InterPro"/>
</dbReference>
<comment type="subcellular location">
    <subcellularLocation>
        <location evidence="2">Cell membrane</location>
    </subcellularLocation>
    <subcellularLocation>
        <location evidence="3">Membrane</location>
        <topology evidence="3">Single-pass type I membrane protein</topology>
    </subcellularLocation>
</comment>
<keyword evidence="10" id="KW-0472">Membrane</keyword>
<name>A0A0N4YDK2_NIPBR</name>
<evidence type="ECO:0000256" key="12">
    <source>
        <dbReference type="ARBA" id="ARBA00023239"/>
    </source>
</evidence>
<dbReference type="InterPro" id="IPR000719">
    <property type="entry name" value="Prot_kinase_dom"/>
</dbReference>
<evidence type="ECO:0000256" key="5">
    <source>
        <dbReference type="ARBA" id="ARBA00022475"/>
    </source>
</evidence>
<evidence type="ECO:0000256" key="1">
    <source>
        <dbReference type="ARBA" id="ARBA00001436"/>
    </source>
</evidence>
<dbReference type="Gene3D" id="6.10.250.780">
    <property type="match status" value="1"/>
</dbReference>
<dbReference type="Pfam" id="PF07701">
    <property type="entry name" value="HNOBA"/>
    <property type="match status" value="1"/>
</dbReference>
<evidence type="ECO:0000256" key="13">
    <source>
        <dbReference type="ARBA" id="ARBA00023293"/>
    </source>
</evidence>
<dbReference type="InterPro" id="IPR001245">
    <property type="entry name" value="Ser-Thr/Tyr_kinase_cat_dom"/>
</dbReference>
<keyword evidence="14" id="KW-0175">Coiled coil</keyword>
<dbReference type="InterPro" id="IPR011645">
    <property type="entry name" value="HNOB_dom_associated"/>
</dbReference>
<evidence type="ECO:0000256" key="2">
    <source>
        <dbReference type="ARBA" id="ARBA00004236"/>
    </source>
</evidence>
<dbReference type="Gene3D" id="3.30.70.1230">
    <property type="entry name" value="Nucleotide cyclase"/>
    <property type="match status" value="1"/>
</dbReference>
<evidence type="ECO:0000256" key="6">
    <source>
        <dbReference type="ARBA" id="ARBA00022692"/>
    </source>
</evidence>
<dbReference type="GO" id="GO:0007168">
    <property type="term" value="P:receptor guanylyl cyclase signaling pathway"/>
    <property type="evidence" value="ECO:0007669"/>
    <property type="project" value="TreeGrafter"/>
</dbReference>
<dbReference type="GO" id="GO:0005886">
    <property type="term" value="C:plasma membrane"/>
    <property type="evidence" value="ECO:0007669"/>
    <property type="project" value="UniProtKB-SubCell"/>
</dbReference>
<dbReference type="SUPFAM" id="SSF55073">
    <property type="entry name" value="Nucleotide cyclase"/>
    <property type="match status" value="1"/>
</dbReference>
<dbReference type="Proteomes" id="UP000271162">
    <property type="component" value="Unassembled WGS sequence"/>
</dbReference>
<evidence type="ECO:0000259" key="15">
    <source>
        <dbReference type="PROSITE" id="PS50011"/>
    </source>
</evidence>
<keyword evidence="18" id="KW-1185">Reference proteome</keyword>
<keyword evidence="11" id="KW-0325">Glycoprotein</keyword>
<dbReference type="InterPro" id="IPR029787">
    <property type="entry name" value="Nucleotide_cyclase"/>
</dbReference>
<dbReference type="Gene3D" id="1.10.510.10">
    <property type="entry name" value="Transferase(Phosphotransferase) domain 1"/>
    <property type="match status" value="1"/>
</dbReference>
<dbReference type="EC" id="4.6.1.2" evidence="4"/>
<gene>
    <name evidence="17" type="ORF">NBR_LOCUS14705</name>
</gene>
<dbReference type="GO" id="GO:0005524">
    <property type="term" value="F:ATP binding"/>
    <property type="evidence" value="ECO:0007669"/>
    <property type="project" value="InterPro"/>
</dbReference>
<evidence type="ECO:0000313" key="19">
    <source>
        <dbReference type="WBParaSite" id="NBR_0001470401-mRNA-1"/>
    </source>
</evidence>
<dbReference type="Pfam" id="PF07714">
    <property type="entry name" value="PK_Tyr_Ser-Thr"/>
    <property type="match status" value="1"/>
</dbReference>
<accession>A0A0N4YDK2</accession>
<dbReference type="CDD" id="cd07302">
    <property type="entry name" value="CHD"/>
    <property type="match status" value="1"/>
</dbReference>
<keyword evidence="12" id="KW-0456">Lyase</keyword>
<dbReference type="GO" id="GO:0001653">
    <property type="term" value="F:peptide receptor activity"/>
    <property type="evidence" value="ECO:0007669"/>
    <property type="project" value="TreeGrafter"/>
</dbReference>
<keyword evidence="7" id="KW-0732">Signal</keyword>
<keyword evidence="13" id="KW-0141">cGMP biosynthesis</keyword>
<evidence type="ECO:0000313" key="17">
    <source>
        <dbReference type="EMBL" id="VDL78294.1"/>
    </source>
</evidence>
<reference evidence="19" key="1">
    <citation type="submission" date="2017-02" db="UniProtKB">
        <authorList>
            <consortium name="WormBaseParasite"/>
        </authorList>
    </citation>
    <scope>IDENTIFICATION</scope>
</reference>
<dbReference type="PROSITE" id="PS50011">
    <property type="entry name" value="PROTEIN_KINASE_DOM"/>
    <property type="match status" value="1"/>
</dbReference>
<dbReference type="InterPro" id="IPR011009">
    <property type="entry name" value="Kinase-like_dom_sf"/>
</dbReference>
<feature type="domain" description="Guanylate cyclase" evidence="16">
    <location>
        <begin position="254"/>
        <end position="356"/>
    </location>
</feature>
<evidence type="ECO:0000256" key="8">
    <source>
        <dbReference type="ARBA" id="ARBA00022741"/>
    </source>
</evidence>
<sequence length="356" mass="40312">MDSIFIQSMLIDLAQGLIYVHESFMGRHGRLSSQVCVVDDRWQVKVSFYGLSYVKEIEPRADEELLWTAPELLRGEVDDQGTAECDVYRVIHYPGMAFSFAIIASELLTKRPAWDLDNRKETAKDIVQKVAKVSMHPFRPEIDVNDSSDAIPSLLQLIRECWTEVPRHRPTIRNVKSLLGSMQRGKRINLMDHVMETLENYASSLEEEVEERMKELVAEKKKSDVLLHRMLPKQVAEKLKAGESVEPESYDSVTIFFSDVVSFTTLASKCTPLQVVTLLNALYTFFDGTISRHDVYKVETIGDGYLCASGLPARNGVQHIKEICDLALELVMGLKDFRVPHLPQESISIRVGVHSG</sequence>
<dbReference type="PANTHER" id="PTHR11920">
    <property type="entry name" value="GUANYLYL CYCLASE"/>
    <property type="match status" value="1"/>
</dbReference>
<organism evidence="19">
    <name type="scientific">Nippostrongylus brasiliensis</name>
    <name type="common">Rat hookworm</name>
    <dbReference type="NCBI Taxonomy" id="27835"/>
    <lineage>
        <taxon>Eukaryota</taxon>
        <taxon>Metazoa</taxon>
        <taxon>Ecdysozoa</taxon>
        <taxon>Nematoda</taxon>
        <taxon>Chromadorea</taxon>
        <taxon>Rhabditida</taxon>
        <taxon>Rhabditina</taxon>
        <taxon>Rhabditomorpha</taxon>
        <taxon>Strongyloidea</taxon>
        <taxon>Heligmosomidae</taxon>
        <taxon>Nippostrongylus</taxon>
    </lineage>
</organism>
<evidence type="ECO:0000256" key="14">
    <source>
        <dbReference type="SAM" id="Coils"/>
    </source>
</evidence>
<dbReference type="Pfam" id="PF00211">
    <property type="entry name" value="Guanylate_cyc"/>
    <property type="match status" value="1"/>
</dbReference>
<comment type="catalytic activity">
    <reaction evidence="1">
        <text>GTP = 3',5'-cyclic GMP + diphosphate</text>
        <dbReference type="Rhea" id="RHEA:13665"/>
        <dbReference type="ChEBI" id="CHEBI:33019"/>
        <dbReference type="ChEBI" id="CHEBI:37565"/>
        <dbReference type="ChEBI" id="CHEBI:57746"/>
        <dbReference type="EC" id="4.6.1.2"/>
    </reaction>
</comment>
<dbReference type="WBParaSite" id="NBR_0001470401-mRNA-1">
    <property type="protein sequence ID" value="NBR_0001470401-mRNA-1"/>
    <property type="gene ID" value="NBR_0001470401"/>
</dbReference>
<dbReference type="PROSITE" id="PS50125">
    <property type="entry name" value="GUANYLATE_CYCLASE_2"/>
    <property type="match status" value="1"/>
</dbReference>
<dbReference type="SMART" id="SM00044">
    <property type="entry name" value="CYCc"/>
    <property type="match status" value="1"/>
</dbReference>